<keyword evidence="2" id="KW-1185">Reference proteome</keyword>
<dbReference type="EMBL" id="BAABHB010000018">
    <property type="protein sequence ID" value="GAA4419502.1"/>
    <property type="molecule type" value="Genomic_DNA"/>
</dbReference>
<protein>
    <recommendedName>
        <fullName evidence="3">Lipoprotein</fullName>
    </recommendedName>
</protein>
<evidence type="ECO:0000313" key="1">
    <source>
        <dbReference type="EMBL" id="GAA4419502.1"/>
    </source>
</evidence>
<sequence length="198" mass="22728">MKNSFFILAFFTLLGCSTDEANEKAINFNVLGKKIYMPLKLDTAINLYKLDQQEFGKRYKIDTTRCVTVTACSDFKLTDSLRLYNENIWGINITLFGPDFSFKNVLKTIEGDLKVKFLPAVIFNDSCLRAENGKLKFAIRKFLHHNPFQKRGLKESNNLPFCFKSNPVDAIVLYMTYGLKDREFQHYVISNGSSISSD</sequence>
<organism evidence="1 2">
    <name type="scientific">Nibrella viscosa</name>
    <dbReference type="NCBI Taxonomy" id="1084524"/>
    <lineage>
        <taxon>Bacteria</taxon>
        <taxon>Pseudomonadati</taxon>
        <taxon>Bacteroidota</taxon>
        <taxon>Cytophagia</taxon>
        <taxon>Cytophagales</taxon>
        <taxon>Spirosomataceae</taxon>
        <taxon>Nibrella</taxon>
    </lineage>
</organism>
<dbReference type="Proteomes" id="UP001500936">
    <property type="component" value="Unassembled WGS sequence"/>
</dbReference>
<comment type="caution">
    <text evidence="1">The sequence shown here is derived from an EMBL/GenBank/DDBJ whole genome shotgun (WGS) entry which is preliminary data.</text>
</comment>
<dbReference type="PROSITE" id="PS51257">
    <property type="entry name" value="PROKAR_LIPOPROTEIN"/>
    <property type="match status" value="1"/>
</dbReference>
<accession>A0ABP8KZ05</accession>
<gene>
    <name evidence="1" type="ORF">GCM10023187_53880</name>
</gene>
<reference evidence="2" key="1">
    <citation type="journal article" date="2019" name="Int. J. Syst. Evol. Microbiol.">
        <title>The Global Catalogue of Microorganisms (GCM) 10K type strain sequencing project: providing services to taxonomists for standard genome sequencing and annotation.</title>
        <authorList>
            <consortium name="The Broad Institute Genomics Platform"/>
            <consortium name="The Broad Institute Genome Sequencing Center for Infectious Disease"/>
            <person name="Wu L."/>
            <person name="Ma J."/>
        </authorList>
    </citation>
    <scope>NUCLEOTIDE SEQUENCE [LARGE SCALE GENOMIC DNA]</scope>
    <source>
        <strain evidence="2">JCM 17925</strain>
    </source>
</reference>
<proteinExistence type="predicted"/>
<name>A0ABP8KZ05_9BACT</name>
<evidence type="ECO:0000313" key="2">
    <source>
        <dbReference type="Proteomes" id="UP001500936"/>
    </source>
</evidence>
<dbReference type="RefSeq" id="WP_345271168.1">
    <property type="nucleotide sequence ID" value="NZ_BAABHB010000018.1"/>
</dbReference>
<evidence type="ECO:0008006" key="3">
    <source>
        <dbReference type="Google" id="ProtNLM"/>
    </source>
</evidence>